<feature type="signal peptide" evidence="2">
    <location>
        <begin position="1"/>
        <end position="29"/>
    </location>
</feature>
<reference evidence="3 4" key="1">
    <citation type="submission" date="2019-03" db="EMBL/GenBank/DDBJ databases">
        <title>Sequencing the genomes of 1000 actinobacteria strains.</title>
        <authorList>
            <person name="Klenk H.-P."/>
        </authorList>
    </citation>
    <scope>NUCLEOTIDE SEQUENCE [LARGE SCALE GENOMIC DNA]</scope>
    <source>
        <strain evidence="3 4">DSM 43805</strain>
    </source>
</reference>
<feature type="region of interest" description="Disordered" evidence="1">
    <location>
        <begin position="61"/>
        <end position="83"/>
    </location>
</feature>
<keyword evidence="2" id="KW-0732">Signal</keyword>
<keyword evidence="4" id="KW-1185">Reference proteome</keyword>
<evidence type="ECO:0000313" key="3">
    <source>
        <dbReference type="EMBL" id="TDO37061.1"/>
    </source>
</evidence>
<dbReference type="Proteomes" id="UP000294901">
    <property type="component" value="Unassembled WGS sequence"/>
</dbReference>
<feature type="chain" id="PRO_5020851692" evidence="2">
    <location>
        <begin position="30"/>
        <end position="313"/>
    </location>
</feature>
<dbReference type="OrthoDB" id="597632at2"/>
<dbReference type="Pfam" id="PF03640">
    <property type="entry name" value="Lipoprotein_15"/>
    <property type="match status" value="2"/>
</dbReference>
<dbReference type="InterPro" id="IPR005297">
    <property type="entry name" value="Lipoprotein_repeat"/>
</dbReference>
<name>A0A4R6JNV8_9ACTN</name>
<proteinExistence type="predicted"/>
<dbReference type="PANTHER" id="PTHR39335">
    <property type="entry name" value="BLL4220 PROTEIN"/>
    <property type="match status" value="1"/>
</dbReference>
<evidence type="ECO:0000256" key="2">
    <source>
        <dbReference type="SAM" id="SignalP"/>
    </source>
</evidence>
<evidence type="ECO:0000256" key="1">
    <source>
        <dbReference type="SAM" id="MobiDB-lite"/>
    </source>
</evidence>
<dbReference type="RefSeq" id="WP_133871735.1">
    <property type="nucleotide sequence ID" value="NZ_BOMD01000100.1"/>
</dbReference>
<comment type="caution">
    <text evidence="3">The sequence shown here is derived from an EMBL/GenBank/DDBJ whole genome shotgun (WGS) entry which is preliminary data.</text>
</comment>
<accession>A0A4R6JNV8</accession>
<dbReference type="PANTHER" id="PTHR39335:SF1">
    <property type="entry name" value="BLL4220 PROTEIN"/>
    <property type="match status" value="1"/>
</dbReference>
<dbReference type="AlphaFoldDB" id="A0A4R6JNV8"/>
<dbReference type="PROSITE" id="PS51257">
    <property type="entry name" value="PROKAR_LIPOPROTEIN"/>
    <property type="match status" value="1"/>
</dbReference>
<gene>
    <name evidence="3" type="ORF">C8E87_0656</name>
</gene>
<sequence length="313" mass="32404">MSKKTLMACALAAAGAVLLSACSSGDSHDAVGPAPALTTPASAAPSADNLNGLAALTSGTASSNKAEAETGDWALPNGGAPKAEQSEKAARWVQITRSRAGELDPVLVNGARLTLYRFDKDSASPSRATCNGECAQTWPPVLVKPGGKIFIAGVKRSAVGVVRRDDGKLQVTVKGWPVYRFAKDTRPGQTKGQGVGGTWFGITQDGTKAGVRDGDDAEQVPDINNGDAGSRRPATFVTLFDERDFLGSSQGISGSGCVDLTRPMIAGSLSTDGTAKIWSRPNCQGTSKVIDADVNDIRDDLGFSDQIASIFFG</sequence>
<dbReference type="GO" id="GO:0043448">
    <property type="term" value="P:alkane catabolic process"/>
    <property type="evidence" value="ECO:0007669"/>
    <property type="project" value="TreeGrafter"/>
</dbReference>
<organism evidence="3 4">
    <name type="scientific">Paractinoplanes brasiliensis</name>
    <dbReference type="NCBI Taxonomy" id="52695"/>
    <lineage>
        <taxon>Bacteria</taxon>
        <taxon>Bacillati</taxon>
        <taxon>Actinomycetota</taxon>
        <taxon>Actinomycetes</taxon>
        <taxon>Micromonosporales</taxon>
        <taxon>Micromonosporaceae</taxon>
        <taxon>Paractinoplanes</taxon>
    </lineage>
</organism>
<protein>
    <submittedName>
        <fullName evidence="3">Secreted repeat protein with Y-X4-D motif</fullName>
    </submittedName>
</protein>
<dbReference type="EMBL" id="SNWR01000001">
    <property type="protein sequence ID" value="TDO37061.1"/>
    <property type="molecule type" value="Genomic_DNA"/>
</dbReference>
<evidence type="ECO:0000313" key="4">
    <source>
        <dbReference type="Proteomes" id="UP000294901"/>
    </source>
</evidence>